<sequence length="94" mass="10421">MAIQFLVTNSVFFLFIVLYPPADPDPCGLQLLVSDRFRTWWGFSEGRRAAVSIFYGAIYRLVRYLNATVAGKLAHGLIASGGGQCQVRPGLHFN</sequence>
<feature type="chain" id="PRO_5015739883" description="Secreted protein" evidence="1">
    <location>
        <begin position="25"/>
        <end position="94"/>
    </location>
</feature>
<gene>
    <name evidence="2" type="ORF">BB8028_0004g12500</name>
</gene>
<proteinExistence type="predicted"/>
<evidence type="ECO:0000256" key="1">
    <source>
        <dbReference type="SAM" id="SignalP"/>
    </source>
</evidence>
<dbReference type="AlphaFoldDB" id="A0A2S7YDQ3"/>
<comment type="caution">
    <text evidence="2">The sequence shown here is derived from an EMBL/GenBank/DDBJ whole genome shotgun (WGS) entry which is preliminary data.</text>
</comment>
<organism evidence="2 3">
    <name type="scientific">Beauveria bassiana</name>
    <name type="common">White muscardine disease fungus</name>
    <name type="synonym">Tritirachium shiotae</name>
    <dbReference type="NCBI Taxonomy" id="176275"/>
    <lineage>
        <taxon>Eukaryota</taxon>
        <taxon>Fungi</taxon>
        <taxon>Dikarya</taxon>
        <taxon>Ascomycota</taxon>
        <taxon>Pezizomycotina</taxon>
        <taxon>Sordariomycetes</taxon>
        <taxon>Hypocreomycetidae</taxon>
        <taxon>Hypocreales</taxon>
        <taxon>Cordycipitaceae</taxon>
        <taxon>Beauveria</taxon>
    </lineage>
</organism>
<reference evidence="2 3" key="1">
    <citation type="submission" date="2016-07" db="EMBL/GenBank/DDBJ databases">
        <title>Comparative genomics of the entomopathogenic fungus Beauveria bassiana.</title>
        <authorList>
            <person name="Valero Jimenez C.A."/>
            <person name="Zwaan B.J."/>
            <person name="Van Kan J.A."/>
            <person name="Takken W."/>
            <person name="Debets A.J."/>
            <person name="Schoustra S.E."/>
            <person name="Koenraadt C.J."/>
        </authorList>
    </citation>
    <scope>NUCLEOTIDE SEQUENCE [LARGE SCALE GENOMIC DNA]</scope>
    <source>
        <strain evidence="2 3">ARSEF 8028</strain>
    </source>
</reference>
<evidence type="ECO:0000313" key="3">
    <source>
        <dbReference type="Proteomes" id="UP000237441"/>
    </source>
</evidence>
<feature type="signal peptide" evidence="1">
    <location>
        <begin position="1"/>
        <end position="24"/>
    </location>
</feature>
<keyword evidence="1" id="KW-0732">Signal</keyword>
<evidence type="ECO:0008006" key="4">
    <source>
        <dbReference type="Google" id="ProtNLM"/>
    </source>
</evidence>
<name>A0A2S7YDQ3_BEABA</name>
<dbReference type="EMBL" id="JRHA01000004">
    <property type="protein sequence ID" value="PQK14320.1"/>
    <property type="molecule type" value="Genomic_DNA"/>
</dbReference>
<dbReference type="Proteomes" id="UP000237441">
    <property type="component" value="Unassembled WGS sequence"/>
</dbReference>
<accession>A0A2S7YDQ3</accession>
<protein>
    <recommendedName>
        <fullName evidence="4">Secreted protein</fullName>
    </recommendedName>
</protein>
<evidence type="ECO:0000313" key="2">
    <source>
        <dbReference type="EMBL" id="PQK14320.1"/>
    </source>
</evidence>